<proteinExistence type="predicted"/>
<keyword evidence="1" id="KW-0560">Oxidoreductase</keyword>
<dbReference type="Pfam" id="PF08240">
    <property type="entry name" value="ADH_N"/>
    <property type="match status" value="1"/>
</dbReference>
<dbReference type="Pfam" id="PF00107">
    <property type="entry name" value="ADH_zinc_N"/>
    <property type="match status" value="1"/>
</dbReference>
<dbReference type="InterPro" id="IPR013149">
    <property type="entry name" value="ADH-like_C"/>
</dbReference>
<evidence type="ECO:0000313" key="4">
    <source>
        <dbReference type="EMBL" id="VFU15467.1"/>
    </source>
</evidence>
<dbReference type="InterPro" id="IPR013154">
    <property type="entry name" value="ADH-like_N"/>
</dbReference>
<evidence type="ECO:0000256" key="1">
    <source>
        <dbReference type="ARBA" id="ARBA00023002"/>
    </source>
</evidence>
<feature type="domain" description="Alcohol dehydrogenase-like C-terminal" evidence="2">
    <location>
        <begin position="175"/>
        <end position="297"/>
    </location>
</feature>
<dbReference type="EMBL" id="CAADRN010000223">
    <property type="protein sequence ID" value="VFU15467.1"/>
    <property type="molecule type" value="Genomic_DNA"/>
</dbReference>
<dbReference type="SUPFAM" id="SSF50129">
    <property type="entry name" value="GroES-like"/>
    <property type="match status" value="1"/>
</dbReference>
<dbReference type="InterPro" id="IPR036291">
    <property type="entry name" value="NAD(P)-bd_dom_sf"/>
</dbReference>
<reference evidence="4" key="1">
    <citation type="submission" date="2019-03" db="EMBL/GenBank/DDBJ databases">
        <authorList>
            <person name="Hao L."/>
        </authorList>
    </citation>
    <scope>NUCLEOTIDE SEQUENCE</scope>
</reference>
<evidence type="ECO:0000259" key="2">
    <source>
        <dbReference type="Pfam" id="PF00107"/>
    </source>
</evidence>
<dbReference type="Gene3D" id="3.40.50.720">
    <property type="entry name" value="NAD(P)-binding Rossmann-like Domain"/>
    <property type="match status" value="1"/>
</dbReference>
<dbReference type="GO" id="GO:0016491">
    <property type="term" value="F:oxidoreductase activity"/>
    <property type="evidence" value="ECO:0007669"/>
    <property type="project" value="UniProtKB-KW"/>
</dbReference>
<dbReference type="InterPro" id="IPR050129">
    <property type="entry name" value="Zn_alcohol_dh"/>
</dbReference>
<dbReference type="InterPro" id="IPR011032">
    <property type="entry name" value="GroES-like_sf"/>
</dbReference>
<gene>
    <name evidence="4" type="ORF">SCFA_30005</name>
</gene>
<evidence type="ECO:0000259" key="3">
    <source>
        <dbReference type="Pfam" id="PF08240"/>
    </source>
</evidence>
<dbReference type="PANTHER" id="PTHR43401">
    <property type="entry name" value="L-THREONINE 3-DEHYDROGENASE"/>
    <property type="match status" value="1"/>
</dbReference>
<name>A0A485M0W2_9ZZZZ</name>
<organism evidence="4">
    <name type="scientific">anaerobic digester metagenome</name>
    <dbReference type="NCBI Taxonomy" id="1263854"/>
    <lineage>
        <taxon>unclassified sequences</taxon>
        <taxon>metagenomes</taxon>
        <taxon>ecological metagenomes</taxon>
    </lineage>
</organism>
<dbReference type="Gene3D" id="3.90.180.10">
    <property type="entry name" value="Medium-chain alcohol dehydrogenases, catalytic domain"/>
    <property type="match status" value="1"/>
</dbReference>
<protein>
    <submittedName>
        <fullName evidence="4">L-iditol 2-dehydrogenase</fullName>
    </submittedName>
</protein>
<accession>A0A485M0W2</accession>
<dbReference type="PANTHER" id="PTHR43401:SF2">
    <property type="entry name" value="L-THREONINE 3-DEHYDROGENASE"/>
    <property type="match status" value="1"/>
</dbReference>
<dbReference type="SUPFAM" id="SSF51735">
    <property type="entry name" value="NAD(P)-binding Rossmann-fold domains"/>
    <property type="match status" value="1"/>
</dbReference>
<dbReference type="AlphaFoldDB" id="A0A485M0W2"/>
<feature type="domain" description="Alcohol dehydrogenase-like N-terminal" evidence="3">
    <location>
        <begin position="24"/>
        <end position="126"/>
    </location>
</feature>
<sequence>MRAAVWYGPGKLEVRLIEEPACGQNDLMLQVLRCNICGSDLRTYLSGSSSIKPGTVLGHEFVGRVLQAPDWSGFSAGNLITAAQDIPCEQCWYCLHDMEHLCENKMEFGKHFQGAFAEYMAIPEVALRKGWVKRIPETMTENEATLIEPVSSCVHTQSIVSFKSSENVLIVGGGPIGCIHGELVKHVGADAIVLADLSEARLESAKRFGFTSYVNASSVNLIEYVRENFPLGMDKVISANPSPDALAQAIQLVRKRGTVIAFGGLPKDNFTVQADGNRIHYDEITLTGSYAYSRKENALAFEYVSTGVISADQYITSVYPLEEIVEGMKAAQRAEGLKVQIKIS</sequence>